<evidence type="ECO:0000313" key="6">
    <source>
        <dbReference type="EMBL" id="KKM62587.1"/>
    </source>
</evidence>
<keyword evidence="1" id="KW-0229">DNA integration</keyword>
<dbReference type="InterPro" id="IPR050090">
    <property type="entry name" value="Tyrosine_recombinase_XerCD"/>
</dbReference>
<dbReference type="SUPFAM" id="SSF47823">
    <property type="entry name" value="lambda integrase-like, N-terminal domain"/>
    <property type="match status" value="1"/>
</dbReference>
<feature type="domain" description="Tyr recombinase" evidence="4">
    <location>
        <begin position="122"/>
        <end position="309"/>
    </location>
</feature>
<dbReference type="PANTHER" id="PTHR30349">
    <property type="entry name" value="PHAGE INTEGRASE-RELATED"/>
    <property type="match status" value="1"/>
</dbReference>
<evidence type="ECO:0000256" key="3">
    <source>
        <dbReference type="ARBA" id="ARBA00023172"/>
    </source>
</evidence>
<dbReference type="PROSITE" id="PS51898">
    <property type="entry name" value="TYR_RECOMBINASE"/>
    <property type="match status" value="1"/>
</dbReference>
<dbReference type="PROSITE" id="PS51900">
    <property type="entry name" value="CB"/>
    <property type="match status" value="1"/>
</dbReference>
<evidence type="ECO:0008006" key="7">
    <source>
        <dbReference type="Google" id="ProtNLM"/>
    </source>
</evidence>
<dbReference type="InterPro" id="IPR002104">
    <property type="entry name" value="Integrase_catalytic"/>
</dbReference>
<proteinExistence type="predicted"/>
<dbReference type="InterPro" id="IPR004107">
    <property type="entry name" value="Integrase_SAM-like_N"/>
</dbReference>
<dbReference type="EMBL" id="LAZR01011263">
    <property type="protein sequence ID" value="KKM62587.1"/>
    <property type="molecule type" value="Genomic_DNA"/>
</dbReference>
<accession>A0A0F9LZY5</accession>
<evidence type="ECO:0000256" key="2">
    <source>
        <dbReference type="ARBA" id="ARBA00023125"/>
    </source>
</evidence>
<organism evidence="6">
    <name type="scientific">marine sediment metagenome</name>
    <dbReference type="NCBI Taxonomy" id="412755"/>
    <lineage>
        <taxon>unclassified sequences</taxon>
        <taxon>metagenomes</taxon>
        <taxon>ecological metagenomes</taxon>
    </lineage>
</organism>
<dbReference type="SUPFAM" id="SSF56349">
    <property type="entry name" value="DNA breaking-rejoining enzymes"/>
    <property type="match status" value="1"/>
</dbReference>
<dbReference type="PANTHER" id="PTHR30349:SF81">
    <property type="entry name" value="TYROSINE RECOMBINASE XERC"/>
    <property type="match status" value="1"/>
</dbReference>
<name>A0A0F9LZY5_9ZZZZ</name>
<keyword evidence="2" id="KW-0238">DNA-binding</keyword>
<dbReference type="GO" id="GO:0015074">
    <property type="term" value="P:DNA integration"/>
    <property type="evidence" value="ECO:0007669"/>
    <property type="project" value="UniProtKB-KW"/>
</dbReference>
<dbReference type="GO" id="GO:0006310">
    <property type="term" value="P:DNA recombination"/>
    <property type="evidence" value="ECO:0007669"/>
    <property type="project" value="UniProtKB-KW"/>
</dbReference>
<protein>
    <recommendedName>
        <fullName evidence="7">Integrase</fullName>
    </recommendedName>
</protein>
<keyword evidence="3" id="KW-0233">DNA recombination</keyword>
<dbReference type="GO" id="GO:0003677">
    <property type="term" value="F:DNA binding"/>
    <property type="evidence" value="ECO:0007669"/>
    <property type="project" value="UniProtKB-KW"/>
</dbReference>
<dbReference type="Pfam" id="PF02899">
    <property type="entry name" value="Phage_int_SAM_1"/>
    <property type="match status" value="1"/>
</dbReference>
<evidence type="ECO:0000256" key="1">
    <source>
        <dbReference type="ARBA" id="ARBA00022908"/>
    </source>
</evidence>
<sequence>MNANHSIARFVHRFFHDYLAAQRGLSQNTIYSYRDCLKLFFSFVSEQIGKHVDKLNVEDFDEKLTTHFLNDLEQTRANSTQTRNIRLAALRSFFRYVAGQEPTVLARCQQICDIPLKRTKHKTIEYFDDDEMGALLNSVDQTSRNGLRDYALLMFFYNTGGRVQEVRDVEFDDLRLETPFLVKLTGKGNKERSCLLWPETVEALENYINNRGVDASKEPTVFLNANGYPLTRFGIRYIVRQYGAKAAKKCPSMKFKKVNPHTLRHTTAMHLLQSGNDISVVKDWLGHANVNTTHGYVEIDMKMKRKALESCQPPKVKNAKRRPKWQNQGILQWLDQLTKTTRINV</sequence>
<evidence type="ECO:0000259" key="4">
    <source>
        <dbReference type="PROSITE" id="PS51898"/>
    </source>
</evidence>
<reference evidence="6" key="1">
    <citation type="journal article" date="2015" name="Nature">
        <title>Complex archaea that bridge the gap between prokaryotes and eukaryotes.</title>
        <authorList>
            <person name="Spang A."/>
            <person name="Saw J.H."/>
            <person name="Jorgensen S.L."/>
            <person name="Zaremba-Niedzwiedzka K."/>
            <person name="Martijn J."/>
            <person name="Lind A.E."/>
            <person name="van Eijk R."/>
            <person name="Schleper C."/>
            <person name="Guy L."/>
            <person name="Ettema T.J."/>
        </authorList>
    </citation>
    <scope>NUCLEOTIDE SEQUENCE</scope>
</reference>
<dbReference type="Gene3D" id="1.10.443.10">
    <property type="entry name" value="Intergrase catalytic core"/>
    <property type="match status" value="1"/>
</dbReference>
<dbReference type="AlphaFoldDB" id="A0A0F9LZY5"/>
<gene>
    <name evidence="6" type="ORF">LCGC14_1520150</name>
</gene>
<dbReference type="InterPro" id="IPR044068">
    <property type="entry name" value="CB"/>
</dbReference>
<feature type="domain" description="Core-binding (CB)" evidence="5">
    <location>
        <begin position="5"/>
        <end position="98"/>
    </location>
</feature>
<dbReference type="InterPro" id="IPR010998">
    <property type="entry name" value="Integrase_recombinase_N"/>
</dbReference>
<dbReference type="InterPro" id="IPR013762">
    <property type="entry name" value="Integrase-like_cat_sf"/>
</dbReference>
<dbReference type="Gene3D" id="1.10.150.130">
    <property type="match status" value="1"/>
</dbReference>
<evidence type="ECO:0000259" key="5">
    <source>
        <dbReference type="PROSITE" id="PS51900"/>
    </source>
</evidence>
<comment type="caution">
    <text evidence="6">The sequence shown here is derived from an EMBL/GenBank/DDBJ whole genome shotgun (WGS) entry which is preliminary data.</text>
</comment>
<dbReference type="InterPro" id="IPR011010">
    <property type="entry name" value="DNA_brk_join_enz"/>
</dbReference>
<dbReference type="Pfam" id="PF00589">
    <property type="entry name" value="Phage_integrase"/>
    <property type="match status" value="1"/>
</dbReference>